<dbReference type="VEuPathDB" id="FungiDB:PLEOSDRAFT_1083410"/>
<dbReference type="AlphaFoldDB" id="A0A067P0H0"/>
<protein>
    <submittedName>
        <fullName evidence="1">Uncharacterized protein</fullName>
    </submittedName>
</protein>
<dbReference type="EMBL" id="KL198007">
    <property type="protein sequence ID" value="KDQ29887.1"/>
    <property type="molecule type" value="Genomic_DNA"/>
</dbReference>
<dbReference type="OrthoDB" id="2992690at2759"/>
<name>A0A067P0H0_PLEO1</name>
<accession>A0A067P0H0</accession>
<dbReference type="HOGENOM" id="CLU_667505_0_0_1"/>
<evidence type="ECO:0000313" key="2">
    <source>
        <dbReference type="Proteomes" id="UP000027073"/>
    </source>
</evidence>
<sequence>MTKSPDQSTHPSDLCQGIPHLRSFRLTPQCKFDIEPGKVGPQDDAARAALANRITQLALRSCGLKYPSHMPNVLTSLSLNIPLRQPYVDFRSMLLSTSSLKTLILVESLPWLLPGSALPPMVQSPTCGAKIQDLPALKLPTNRDNCHAYPLTLPSTLRELTVHDRGLYCIPFFAAIDCRLSKLEIQCKADGFNPLSLFQNAARLLLPMPKSPFSELLVRSKTDQFIVQCSRSRLSRSYSPMGGRVSKPVLSIAVGFDDDNAESPMYAVYDEILAMAVRALPLSAVRRLCADFHMIFKAIWFRGLYHFLRDLQSITLRQGAIDGFVQTHLWMAQNDILVQVIPFTSLQSVFADWDSRWPRVWGDIDNILRYHNYGGVFPVLFNLGEYAEGFVGPRGTESGFVGDVVVSGRMAC</sequence>
<dbReference type="InParanoid" id="A0A067P0H0"/>
<dbReference type="Proteomes" id="UP000027073">
    <property type="component" value="Unassembled WGS sequence"/>
</dbReference>
<evidence type="ECO:0000313" key="1">
    <source>
        <dbReference type="EMBL" id="KDQ29887.1"/>
    </source>
</evidence>
<proteinExistence type="predicted"/>
<organism evidence="1 2">
    <name type="scientific">Pleurotus ostreatus (strain PC15)</name>
    <name type="common">Oyster mushroom</name>
    <dbReference type="NCBI Taxonomy" id="1137138"/>
    <lineage>
        <taxon>Eukaryota</taxon>
        <taxon>Fungi</taxon>
        <taxon>Dikarya</taxon>
        <taxon>Basidiomycota</taxon>
        <taxon>Agaricomycotina</taxon>
        <taxon>Agaricomycetes</taxon>
        <taxon>Agaricomycetidae</taxon>
        <taxon>Agaricales</taxon>
        <taxon>Pleurotineae</taxon>
        <taxon>Pleurotaceae</taxon>
        <taxon>Pleurotus</taxon>
    </lineage>
</organism>
<gene>
    <name evidence="1" type="ORF">PLEOSDRAFT_1083410</name>
</gene>
<reference evidence="2" key="1">
    <citation type="journal article" date="2014" name="Proc. Natl. Acad. Sci. U.S.A.">
        <title>Extensive sampling of basidiomycete genomes demonstrates inadequacy of the white-rot/brown-rot paradigm for wood decay fungi.</title>
        <authorList>
            <person name="Riley R."/>
            <person name="Salamov A.A."/>
            <person name="Brown D.W."/>
            <person name="Nagy L.G."/>
            <person name="Floudas D."/>
            <person name="Held B.W."/>
            <person name="Levasseur A."/>
            <person name="Lombard V."/>
            <person name="Morin E."/>
            <person name="Otillar R."/>
            <person name="Lindquist E.A."/>
            <person name="Sun H."/>
            <person name="LaButti K.M."/>
            <person name="Schmutz J."/>
            <person name="Jabbour D."/>
            <person name="Luo H."/>
            <person name="Baker S.E."/>
            <person name="Pisabarro A.G."/>
            <person name="Walton J.D."/>
            <person name="Blanchette R.A."/>
            <person name="Henrissat B."/>
            <person name="Martin F."/>
            <person name="Cullen D."/>
            <person name="Hibbett D.S."/>
            <person name="Grigoriev I.V."/>
        </authorList>
    </citation>
    <scope>NUCLEOTIDE SEQUENCE [LARGE SCALE GENOMIC DNA]</scope>
    <source>
        <strain evidence="2">PC15</strain>
    </source>
</reference>